<comment type="catalytic activity">
    <reaction evidence="6 7">
        <text>diphosphate + H2O = 2 phosphate + H(+)</text>
        <dbReference type="Rhea" id="RHEA:24576"/>
        <dbReference type="ChEBI" id="CHEBI:15377"/>
        <dbReference type="ChEBI" id="CHEBI:15378"/>
        <dbReference type="ChEBI" id="CHEBI:33019"/>
        <dbReference type="ChEBI" id="CHEBI:43474"/>
        <dbReference type="EC" id="3.6.1.1"/>
    </reaction>
</comment>
<feature type="binding site" evidence="7">
    <location>
        <position position="100"/>
    </location>
    <ligand>
        <name>Mg(2+)</name>
        <dbReference type="ChEBI" id="CHEBI:18420"/>
        <label>1</label>
    </ligand>
</feature>
<sequence>MKTLPAGKNPPEDIYVVIEIPMHSNVKYEVDKESGVVFVDRVLFTSMVFPFNYGFIPSTLEEDGDPVDVVLLSHDAFVPGSVVRARPIALLEMEDEAGPDSKVVAVPHEKIDNRFSRIRDIGDIDEGVKDRIKHFFEHYKELEPGKWVKVKTWHGREKALQVISKAIERYKSKV</sequence>
<comment type="function">
    <text evidence="7">Catalyzes the hydrolysis of inorganic pyrophosphate (PPi) forming two phosphate ions.</text>
</comment>
<dbReference type="PANTHER" id="PTHR10286">
    <property type="entry name" value="INORGANIC PYROPHOSPHATASE"/>
    <property type="match status" value="1"/>
</dbReference>
<protein>
    <recommendedName>
        <fullName evidence="7">Inorganic pyrophosphatase</fullName>
        <ecNumber evidence="7">3.6.1.1</ecNumber>
    </recommendedName>
    <alternativeName>
        <fullName evidence="7">Pyrophosphate phospho-hydrolase</fullName>
        <shortName evidence="7">PPase</shortName>
    </alternativeName>
</protein>
<keyword evidence="2 7" id="KW-0963">Cytoplasm</keyword>
<dbReference type="EC" id="3.6.1.1" evidence="7"/>
<dbReference type="InterPro" id="IPR036649">
    <property type="entry name" value="Pyrophosphatase_sf"/>
</dbReference>
<dbReference type="GO" id="GO:0006796">
    <property type="term" value="P:phosphate-containing compound metabolic process"/>
    <property type="evidence" value="ECO:0007669"/>
    <property type="project" value="InterPro"/>
</dbReference>
<gene>
    <name evidence="7 8" type="primary">ppa</name>
    <name evidence="8" type="ORF">IG193_06845</name>
</gene>
<comment type="subcellular location">
    <subcellularLocation>
        <location evidence="7">Cytoplasm</location>
    </subcellularLocation>
</comment>
<proteinExistence type="inferred from homology"/>
<dbReference type="FunCoup" id="A0A7L9FHS6">
    <property type="interactions" value="55"/>
</dbReference>
<accession>A0A7L9FHS6</accession>
<keyword evidence="5 7" id="KW-0460">Magnesium</keyword>
<dbReference type="GO" id="GO:0005737">
    <property type="term" value="C:cytoplasm"/>
    <property type="evidence" value="ECO:0007669"/>
    <property type="project" value="UniProtKB-SubCell"/>
</dbReference>
<organism evidence="8 9">
    <name type="scientific">Infirmifilum lucidum</name>
    <dbReference type="NCBI Taxonomy" id="2776706"/>
    <lineage>
        <taxon>Archaea</taxon>
        <taxon>Thermoproteota</taxon>
        <taxon>Thermoprotei</taxon>
        <taxon>Thermofilales</taxon>
        <taxon>Thermofilaceae</taxon>
        <taxon>Infirmifilum</taxon>
    </lineage>
</organism>
<evidence type="ECO:0000256" key="3">
    <source>
        <dbReference type="ARBA" id="ARBA00022723"/>
    </source>
</evidence>
<dbReference type="CDD" id="cd00412">
    <property type="entry name" value="pyrophosphatase"/>
    <property type="match status" value="1"/>
</dbReference>
<dbReference type="GO" id="GO:0004427">
    <property type="term" value="F:inorganic diphosphate phosphatase activity"/>
    <property type="evidence" value="ECO:0007669"/>
    <property type="project" value="UniProtKB-UniRule"/>
</dbReference>
<feature type="binding site" evidence="7">
    <location>
        <position position="139"/>
    </location>
    <ligand>
        <name>substrate</name>
    </ligand>
</feature>
<dbReference type="EMBL" id="CP062310">
    <property type="protein sequence ID" value="QOJ78466.1"/>
    <property type="molecule type" value="Genomic_DNA"/>
</dbReference>
<dbReference type="Gene3D" id="3.90.80.10">
    <property type="entry name" value="Inorganic pyrophosphatase"/>
    <property type="match status" value="1"/>
</dbReference>
<name>A0A7L9FHS6_9CREN</name>
<evidence type="ECO:0000256" key="5">
    <source>
        <dbReference type="ARBA" id="ARBA00022842"/>
    </source>
</evidence>
<dbReference type="SUPFAM" id="SSF50324">
    <property type="entry name" value="Inorganic pyrophosphatase"/>
    <property type="match status" value="1"/>
</dbReference>
<dbReference type="PROSITE" id="PS00387">
    <property type="entry name" value="PPASE"/>
    <property type="match status" value="1"/>
</dbReference>
<feature type="binding site" evidence="7">
    <location>
        <position position="53"/>
    </location>
    <ligand>
        <name>substrate</name>
    </ligand>
</feature>
<dbReference type="AlphaFoldDB" id="A0A7L9FHS6"/>
<comment type="similarity">
    <text evidence="7">Belongs to the PPase family.</text>
</comment>
<keyword evidence="3 7" id="KW-0479">Metal-binding</keyword>
<dbReference type="GeneID" id="59149599"/>
<feature type="binding site" evidence="7">
    <location>
        <position position="41"/>
    </location>
    <ligand>
        <name>substrate</name>
    </ligand>
</feature>
<dbReference type="GO" id="GO:0000287">
    <property type="term" value="F:magnesium ion binding"/>
    <property type="evidence" value="ECO:0007669"/>
    <property type="project" value="UniProtKB-UniRule"/>
</dbReference>
<dbReference type="NCBIfam" id="NF002317">
    <property type="entry name" value="PRK01250.1"/>
    <property type="match status" value="1"/>
</dbReference>
<dbReference type="Proteomes" id="UP000594121">
    <property type="component" value="Chromosome"/>
</dbReference>
<evidence type="ECO:0000256" key="6">
    <source>
        <dbReference type="ARBA" id="ARBA00047820"/>
    </source>
</evidence>
<reference evidence="8 9" key="1">
    <citation type="submission" date="2020-10" db="EMBL/GenBank/DDBJ databases">
        <title>Thermofilum lucidum 3507LT sp. nov. a novel member of Thermofilaceae family isolated from Chile hot spring, and proposal of description order Thermofilales.</title>
        <authorList>
            <person name="Zayulina K.S."/>
            <person name="Elcheninov A.G."/>
            <person name="Toshchakov S.V."/>
            <person name="Kublanov I.V."/>
        </authorList>
    </citation>
    <scope>NUCLEOTIDE SEQUENCE [LARGE SCALE GENOMIC DNA]</scope>
    <source>
        <strain evidence="8 9">3507LT</strain>
    </source>
</reference>
<evidence type="ECO:0000256" key="4">
    <source>
        <dbReference type="ARBA" id="ARBA00022801"/>
    </source>
</evidence>
<dbReference type="HAMAP" id="MF_00209">
    <property type="entry name" value="Inorganic_PPase"/>
    <property type="match status" value="1"/>
</dbReference>
<dbReference type="Pfam" id="PF00719">
    <property type="entry name" value="Pyrophosphatase"/>
    <property type="match status" value="1"/>
</dbReference>
<keyword evidence="9" id="KW-1185">Reference proteome</keyword>
<comment type="cofactor">
    <cofactor evidence="1 7">
        <name>Mg(2+)</name>
        <dbReference type="ChEBI" id="CHEBI:18420"/>
    </cofactor>
</comment>
<evidence type="ECO:0000313" key="9">
    <source>
        <dbReference type="Proteomes" id="UP000594121"/>
    </source>
</evidence>
<keyword evidence="4 7" id="KW-0378">Hydrolase</keyword>
<feature type="binding site" evidence="7">
    <location>
        <position position="68"/>
    </location>
    <ligand>
        <name>Mg(2+)</name>
        <dbReference type="ChEBI" id="CHEBI:18420"/>
        <label>1</label>
    </ligand>
</feature>
<evidence type="ECO:0000256" key="1">
    <source>
        <dbReference type="ARBA" id="ARBA00001946"/>
    </source>
</evidence>
<dbReference type="KEGG" id="thel:IG193_06845"/>
<evidence type="ECO:0000313" key="8">
    <source>
        <dbReference type="EMBL" id="QOJ78466.1"/>
    </source>
</evidence>
<dbReference type="InterPro" id="IPR008162">
    <property type="entry name" value="Pyrophosphatase"/>
</dbReference>
<feature type="binding site" evidence="7">
    <location>
        <position position="27"/>
    </location>
    <ligand>
        <name>substrate</name>
    </ligand>
</feature>
<dbReference type="InParanoid" id="A0A7L9FHS6"/>
<evidence type="ECO:0000256" key="2">
    <source>
        <dbReference type="ARBA" id="ARBA00022490"/>
    </source>
</evidence>
<evidence type="ECO:0000256" key="7">
    <source>
        <dbReference type="HAMAP-Rule" id="MF_00209"/>
    </source>
</evidence>
<feature type="binding site" evidence="7">
    <location>
        <position position="63"/>
    </location>
    <ligand>
        <name>Mg(2+)</name>
        <dbReference type="ChEBI" id="CHEBI:18420"/>
        <label>1</label>
    </ligand>
</feature>
<comment type="subunit">
    <text evidence="7">Homohexamer.</text>
</comment>
<dbReference type="RefSeq" id="WP_192818438.1">
    <property type="nucleotide sequence ID" value="NZ_CP062310.1"/>
</dbReference>
<feature type="binding site" evidence="7">
    <location>
        <position position="68"/>
    </location>
    <ligand>
        <name>Mg(2+)</name>
        <dbReference type="ChEBI" id="CHEBI:18420"/>
        <label>2</label>
    </ligand>
</feature>
<dbReference type="FunFam" id="3.90.80.10:FF:000003">
    <property type="entry name" value="Inorganic pyrophosphatase"/>
    <property type="match status" value="1"/>
</dbReference>